<organism evidence="2 3">
    <name type="scientific">Psychrobacillus vulpis</name>
    <dbReference type="NCBI Taxonomy" id="2325572"/>
    <lineage>
        <taxon>Bacteria</taxon>
        <taxon>Bacillati</taxon>
        <taxon>Bacillota</taxon>
        <taxon>Bacilli</taxon>
        <taxon>Bacillales</taxon>
        <taxon>Bacillaceae</taxon>
        <taxon>Psychrobacillus</taxon>
    </lineage>
</organism>
<feature type="signal peptide" evidence="1">
    <location>
        <begin position="1"/>
        <end position="21"/>
    </location>
</feature>
<dbReference type="AlphaFoldDB" id="A0A544TDG8"/>
<evidence type="ECO:0000313" key="3">
    <source>
        <dbReference type="Proteomes" id="UP000316626"/>
    </source>
</evidence>
<keyword evidence="1" id="KW-0732">Signal</keyword>
<accession>A0A544TDG8</accession>
<dbReference type="Proteomes" id="UP000316626">
    <property type="component" value="Unassembled WGS sequence"/>
</dbReference>
<gene>
    <name evidence="2" type="ORF">FG384_19280</name>
</gene>
<proteinExistence type="predicted"/>
<keyword evidence="3" id="KW-1185">Reference proteome</keyword>
<evidence type="ECO:0000313" key="2">
    <source>
        <dbReference type="EMBL" id="TQR15504.1"/>
    </source>
</evidence>
<dbReference type="InterPro" id="IPR024984">
    <property type="entry name" value="DUF3888"/>
</dbReference>
<name>A0A544TDG8_9BACI</name>
<dbReference type="RefSeq" id="WP_142644311.1">
    <property type="nucleotide sequence ID" value="NZ_VDGI01000046.1"/>
</dbReference>
<dbReference type="OrthoDB" id="2884755at2"/>
<feature type="chain" id="PRO_5039718002" evidence="1">
    <location>
        <begin position="22"/>
        <end position="147"/>
    </location>
</feature>
<comment type="caution">
    <text evidence="2">The sequence shown here is derived from an EMBL/GenBank/DDBJ whole genome shotgun (WGS) entry which is preliminary data.</text>
</comment>
<dbReference type="Pfam" id="PF13027">
    <property type="entry name" value="DUF3888"/>
    <property type="match status" value="1"/>
</dbReference>
<evidence type="ECO:0000256" key="1">
    <source>
        <dbReference type="SAM" id="SignalP"/>
    </source>
</evidence>
<dbReference type="EMBL" id="VDGI01000046">
    <property type="protein sequence ID" value="TQR15504.1"/>
    <property type="molecule type" value="Genomic_DNA"/>
</dbReference>
<sequence length="147" mass="17314">MKKLGYFLLLVLLTFSFSNFASSEVKEASKIKKDTYATSEDILIKLIEPDINRIIKEKYGKEMIWQVDKVIKVGLIMDHTKKNSDYWYHMKLSVRPQSEEVGKADELDIVDIRIDVPNIYGRDRYKETNSKMKITLIEYFQVRQSQP</sequence>
<protein>
    <submittedName>
        <fullName evidence="2">DUF3888 domain-containing protein</fullName>
    </submittedName>
</protein>
<reference evidence="2 3" key="1">
    <citation type="submission" date="2019-06" db="EMBL/GenBank/DDBJ databases">
        <title>Psychrobacillus vulpis sp. nov., a new species isolated from feces of a red fox that inhabits in The Tablas de Daimiel Natural Park, Albacete, Spain.</title>
        <authorList>
            <person name="Rodriguez M."/>
            <person name="Reina J.C."/>
            <person name="Bejar V."/>
            <person name="Llamas I."/>
        </authorList>
    </citation>
    <scope>NUCLEOTIDE SEQUENCE [LARGE SCALE GENOMIC DNA]</scope>
    <source>
        <strain evidence="2 3">Z8</strain>
    </source>
</reference>